<dbReference type="Proteomes" id="UP000626109">
    <property type="component" value="Unassembled WGS sequence"/>
</dbReference>
<accession>A0A813LVD7</accession>
<feature type="compositionally biased region" description="Basic and acidic residues" evidence="1">
    <location>
        <begin position="268"/>
        <end position="283"/>
    </location>
</feature>
<feature type="non-terminal residue" evidence="2">
    <location>
        <position position="1"/>
    </location>
</feature>
<evidence type="ECO:0000256" key="1">
    <source>
        <dbReference type="SAM" id="MobiDB-lite"/>
    </source>
</evidence>
<name>A0A813LVD7_POLGL</name>
<dbReference type="PANTHER" id="PTHR36911">
    <property type="entry name" value="LIM ZINC-BINDING DOMAIN-CONTAINING PROTEIN-RELATED"/>
    <property type="match status" value="1"/>
</dbReference>
<evidence type="ECO:0000313" key="2">
    <source>
        <dbReference type="EMBL" id="CAE8738941.1"/>
    </source>
</evidence>
<dbReference type="EMBL" id="CAJNNW010037033">
    <property type="protein sequence ID" value="CAE8738941.1"/>
    <property type="molecule type" value="Genomic_DNA"/>
</dbReference>
<sequence>MLRFALMRVSPPQRLSPKSSRGGGRFSLLLAAGEARAELLESAEKLACSGPTPAETAQQKPARRRTEDVAISAPCAAKLLAVLVAPKITSLAEAAALERCIRSISVQTSPPRALWISWHAPAYAVQLAVSKSLDDLSGRCIRRGMPLTQVQLDEHLGPWRHIEGVLQRRRKMGGDVCDVWVVLGHASELWHPERCARLCSAAAAASGPSLWLPGACKMNNNNSNSNNNSNNNNNNSNNSNSNNNDNNSNDNSNNNHNSNSNSCPFVVPRKDDTSPSVESPREDGPEDVAEVDSLLSKGQVVLSTAAEEAFYSSAVLIRLPALAEFVASAPRAALGHELCGLAFC</sequence>
<organism evidence="2 3">
    <name type="scientific">Polarella glacialis</name>
    <name type="common">Dinoflagellate</name>
    <dbReference type="NCBI Taxonomy" id="89957"/>
    <lineage>
        <taxon>Eukaryota</taxon>
        <taxon>Sar</taxon>
        <taxon>Alveolata</taxon>
        <taxon>Dinophyceae</taxon>
        <taxon>Suessiales</taxon>
        <taxon>Suessiaceae</taxon>
        <taxon>Polarella</taxon>
    </lineage>
</organism>
<feature type="region of interest" description="Disordered" evidence="1">
    <location>
        <begin position="222"/>
        <end position="287"/>
    </location>
</feature>
<evidence type="ECO:0000313" key="3">
    <source>
        <dbReference type="Proteomes" id="UP000626109"/>
    </source>
</evidence>
<comment type="caution">
    <text evidence="2">The sequence shown here is derived from an EMBL/GenBank/DDBJ whole genome shotgun (WGS) entry which is preliminary data.</text>
</comment>
<proteinExistence type="predicted"/>
<dbReference type="AlphaFoldDB" id="A0A813LVD7"/>
<reference evidence="2" key="1">
    <citation type="submission" date="2021-02" db="EMBL/GenBank/DDBJ databases">
        <authorList>
            <person name="Dougan E. K."/>
            <person name="Rhodes N."/>
            <person name="Thang M."/>
            <person name="Chan C."/>
        </authorList>
    </citation>
    <scope>NUCLEOTIDE SEQUENCE</scope>
</reference>
<feature type="compositionally biased region" description="Low complexity" evidence="1">
    <location>
        <begin position="222"/>
        <end position="262"/>
    </location>
</feature>
<protein>
    <submittedName>
        <fullName evidence="2">Uncharacterized protein</fullName>
    </submittedName>
</protein>
<gene>
    <name evidence="2" type="ORF">PGLA2088_LOCUS49406</name>
</gene>